<dbReference type="InterPro" id="IPR000421">
    <property type="entry name" value="FA58C"/>
</dbReference>
<dbReference type="Gene3D" id="2.60.120.260">
    <property type="entry name" value="Galactose-binding domain-like"/>
    <property type="match status" value="1"/>
</dbReference>
<organism evidence="4 5">
    <name type="scientific">Novipirellula herctigrandis</name>
    <dbReference type="NCBI Taxonomy" id="2527986"/>
    <lineage>
        <taxon>Bacteria</taxon>
        <taxon>Pseudomonadati</taxon>
        <taxon>Planctomycetota</taxon>
        <taxon>Planctomycetia</taxon>
        <taxon>Pirellulales</taxon>
        <taxon>Pirellulaceae</taxon>
        <taxon>Novipirellula</taxon>
    </lineage>
</organism>
<dbReference type="PROSITE" id="PS50022">
    <property type="entry name" value="FA58C_3"/>
    <property type="match status" value="1"/>
</dbReference>
<dbReference type="Gene3D" id="3.30.379.10">
    <property type="entry name" value="Chitobiase/beta-hexosaminidase domain 2-like"/>
    <property type="match status" value="1"/>
</dbReference>
<dbReference type="SUPFAM" id="SSF49785">
    <property type="entry name" value="Galactose-binding domain-like"/>
    <property type="match status" value="1"/>
</dbReference>
<evidence type="ECO:0000259" key="3">
    <source>
        <dbReference type="PROSITE" id="PS50022"/>
    </source>
</evidence>
<evidence type="ECO:0000313" key="4">
    <source>
        <dbReference type="EMBL" id="TWT81590.1"/>
    </source>
</evidence>
<evidence type="ECO:0000313" key="5">
    <source>
        <dbReference type="Proteomes" id="UP000315010"/>
    </source>
</evidence>
<sequence precursor="true">MNRIFGGLFVLLVGALVCIPDQASAADPSVGTEVEILVSSTATSPEQVAANELVSFLTKLYPDSRFEIRSDASNTSSFTIKLGTPESAPGLVEQVGREKVQHPESYVVTTDGENTGIILGADPRGVMYGVYGILEKLGCGFYLTSDALPETSLGDFSLHEWSIADRPLVSKRYVFNWHNFLSGCTGWNYEDWESWIVQSQKMGFNTIMVHAYGNNPMFTYTFNGITKEVGYYGSSRKGRDWGRQHINDVRRIPGGDIFDGPEFGSDAALVSDEQRIEAAQSMMKRVFECAERRGMDICFAIDIDTTSVLLQDMIETLPSSAKFSNGRKWLPKPDSTDGRAFYQAQVESLLTLYPEIDDVALWRRSHAAEWGALTKREQLPVEWQAEYNKIIARKPEAADYYQSVCSFAINKVVTAYRESLDAMGRTDVRLSTGSWNTEYIPALVTFLPEDVTIMPLDSNCMPRYRAGFFFEVPKSYADLEVASGRVMPIIWAHHDDGEYIGRPMKSQQNFCDTLETLQARGYGIIHWMKRPLDLHFRNHEKQVWATTRNESCQETCRRAALHWFGEVNQETMSAYLYDWWTQAPIFGRVTGDQFFKTREYIPEPKEAVQGCRRRLDLLSGVDLSKMPPEGRHRVEYFKELEATIISFCEVQEFAFRPAVKAIEKGDYATAQRLLKSADPRETMRAFSRLSQLDGGDRTEEAMVLSLGTRWLTDYIAACQKVGLESLRINFGPTHHETLAQSGGKHTFFVDPDGDYWSVRGERETNGTIVSCDHEVAGSVRDAGYVIEKPVTIPLSAIVPVGGLFRPGQYEASLWLDGPGEGEASLIESGSSTSPVISFAPVHASHLRLSCKGNSQNAWNSIHRVRIETLSDAAPEQVVKASASERGYPATAVLDGNPNTRWATEGEAWIQFRLDREKETDSIEVEWYGAESRKANYSVEVSDDGKNWRHVELRELPMLSPSIVPFAIQEGSDRELKILGSLSKPGQLSLSLNVKKGKPILSGVVVHRVEEHSIEDDQSANLQPVHVTE</sequence>
<evidence type="ECO:0000256" key="1">
    <source>
        <dbReference type="ARBA" id="ARBA00022801"/>
    </source>
</evidence>
<dbReference type="GO" id="GO:0045493">
    <property type="term" value="P:xylan catabolic process"/>
    <property type="evidence" value="ECO:0007669"/>
    <property type="project" value="InterPro"/>
</dbReference>
<keyword evidence="1" id="KW-0378">Hydrolase</keyword>
<dbReference type="Pfam" id="PF00754">
    <property type="entry name" value="F5_F8_type_C"/>
    <property type="match status" value="1"/>
</dbReference>
<keyword evidence="5" id="KW-1185">Reference proteome</keyword>
<keyword evidence="2" id="KW-0732">Signal</keyword>
<dbReference type="OrthoDB" id="273319at2"/>
<dbReference type="InterPro" id="IPR005154">
    <property type="entry name" value="Glyco_hydro_67_aGlcAse_N"/>
</dbReference>
<dbReference type="Proteomes" id="UP000315010">
    <property type="component" value="Unassembled WGS sequence"/>
</dbReference>
<dbReference type="RefSeq" id="WP_146397589.1">
    <property type="nucleotide sequence ID" value="NZ_SJPJ01000001.1"/>
</dbReference>
<dbReference type="InterPro" id="IPR029018">
    <property type="entry name" value="Hex-like_dom2"/>
</dbReference>
<comment type="caution">
    <text evidence="4">The sequence shown here is derived from an EMBL/GenBank/DDBJ whole genome shotgun (WGS) entry which is preliminary data.</text>
</comment>
<protein>
    <submittedName>
        <fullName evidence="4">F5/8 type C domain protein</fullName>
    </submittedName>
</protein>
<feature type="domain" description="F5/8 type C" evidence="3">
    <location>
        <begin position="861"/>
        <end position="950"/>
    </location>
</feature>
<feature type="chain" id="PRO_5023017141" evidence="2">
    <location>
        <begin position="26"/>
        <end position="1028"/>
    </location>
</feature>
<dbReference type="InterPro" id="IPR008979">
    <property type="entry name" value="Galactose-bd-like_sf"/>
</dbReference>
<accession>A0A5C5Z349</accession>
<reference evidence="4 5" key="1">
    <citation type="submission" date="2019-02" db="EMBL/GenBank/DDBJ databases">
        <title>Deep-cultivation of Planctomycetes and their phenomic and genomic characterization uncovers novel biology.</title>
        <authorList>
            <person name="Wiegand S."/>
            <person name="Jogler M."/>
            <person name="Boedeker C."/>
            <person name="Pinto D."/>
            <person name="Vollmers J."/>
            <person name="Rivas-Marin E."/>
            <person name="Kohn T."/>
            <person name="Peeters S.H."/>
            <person name="Heuer A."/>
            <person name="Rast P."/>
            <person name="Oberbeckmann S."/>
            <person name="Bunk B."/>
            <person name="Jeske O."/>
            <person name="Meyerdierks A."/>
            <person name="Storesund J.E."/>
            <person name="Kallscheuer N."/>
            <person name="Luecker S."/>
            <person name="Lage O.M."/>
            <person name="Pohl T."/>
            <person name="Merkel B.J."/>
            <person name="Hornburger P."/>
            <person name="Mueller R.-W."/>
            <person name="Bruemmer F."/>
            <person name="Labrenz M."/>
            <person name="Spormann A.M."/>
            <person name="Op Den Camp H."/>
            <person name="Overmann J."/>
            <person name="Amann R."/>
            <person name="Jetten M.S.M."/>
            <person name="Mascher T."/>
            <person name="Medema M.H."/>
            <person name="Devos D.P."/>
            <person name="Kaster A.-K."/>
            <person name="Ovreas L."/>
            <person name="Rohde M."/>
            <person name="Galperin M.Y."/>
            <person name="Jogler C."/>
        </authorList>
    </citation>
    <scope>NUCLEOTIDE SEQUENCE [LARGE SCALE GENOMIC DNA]</scope>
    <source>
        <strain evidence="4 5">CA13</strain>
    </source>
</reference>
<dbReference type="AlphaFoldDB" id="A0A5C5Z349"/>
<dbReference type="Pfam" id="PF03648">
    <property type="entry name" value="Glyco_hydro_67N"/>
    <property type="match status" value="1"/>
</dbReference>
<feature type="signal peptide" evidence="2">
    <location>
        <begin position="1"/>
        <end position="25"/>
    </location>
</feature>
<dbReference type="EMBL" id="SJPJ01000001">
    <property type="protein sequence ID" value="TWT81590.1"/>
    <property type="molecule type" value="Genomic_DNA"/>
</dbReference>
<proteinExistence type="predicted"/>
<name>A0A5C5Z349_9BACT</name>
<dbReference type="SUPFAM" id="SSF55545">
    <property type="entry name" value="beta-N-acetylhexosaminidase-like domain"/>
    <property type="match status" value="1"/>
</dbReference>
<dbReference type="GO" id="GO:0046559">
    <property type="term" value="F:alpha-glucuronidase activity"/>
    <property type="evidence" value="ECO:0007669"/>
    <property type="project" value="InterPro"/>
</dbReference>
<evidence type="ECO:0000256" key="2">
    <source>
        <dbReference type="SAM" id="SignalP"/>
    </source>
</evidence>
<gene>
    <name evidence="4" type="ORF">CA13_30430</name>
</gene>